<keyword evidence="2" id="KW-1185">Reference proteome</keyword>
<sequence>MGELFAVVRCPAELCGEGTGFIEPVALPAGCETMARSTVQRIVEMPPPPRERARAVHEAAHAVTHHMAGERIEFVRVDAPAMVRITPGRISNATRLLSLMVGVAAEQRLVRMTYRTPDAALTPYVEAVKALAMGGCDKCRALTIIAAEIGVDAAAETYATRFRKEEDRAETFVREPVVWSSIVEIADELMKHGRIDGERAHEIAARHVPFGSIEIGNLK</sequence>
<comment type="caution">
    <text evidence="1">The sequence shown here is derived from an EMBL/GenBank/DDBJ whole genome shotgun (WGS) entry which is preliminary data.</text>
</comment>
<dbReference type="EMBL" id="JALKCG010000001">
    <property type="protein sequence ID" value="MCK0206844.1"/>
    <property type="molecule type" value="Genomic_DNA"/>
</dbReference>
<dbReference type="RefSeq" id="WP_247198467.1">
    <property type="nucleotide sequence ID" value="NZ_JALKCG010000001.1"/>
</dbReference>
<dbReference type="Proteomes" id="UP001202867">
    <property type="component" value="Unassembled WGS sequence"/>
</dbReference>
<reference evidence="2" key="1">
    <citation type="submission" date="2023-07" db="EMBL/GenBank/DDBJ databases">
        <title>Ancylobacter moscoviensis sp. nov., facultatively methylotrophic bacteria from activated sludge and the reclassification of Starkeya novella (Starkey 1934) Kelly et al. 2000 as Ancylobacter novellus comb. nov., Starkeya koreensis Im et al. 2006 as Ancylobacter koreensis comb.nov., Angulomicrobium tetraedrale Vasil'eva et al. 1986 as Ancylobacter tetraedralis comb. nov., Angulomicrobium amanitiforme Fritz et al. 2004 as Ancylobacter amanitiformis comb. nov. and Methylorhabdus multivorans Doronina et al. 1996 as Ancylobacter multivorans comb. nov. and emended description of the genus Ancylobacter.</title>
        <authorList>
            <person name="Doronina N."/>
            <person name="Chemodurova A."/>
            <person name="Grouzdev D."/>
            <person name="Koziaeva V."/>
            <person name="Shi W."/>
            <person name="Wu L."/>
            <person name="Kaparullina E."/>
        </authorList>
    </citation>
    <scope>NUCLEOTIDE SEQUENCE [LARGE SCALE GENOMIC DNA]</scope>
    <source>
        <strain evidence="2">Jip08</strain>
    </source>
</reference>
<name>A0ABT0DI16_9HYPH</name>
<gene>
    <name evidence="1" type="ORF">MWN33_02230</name>
</gene>
<evidence type="ECO:0000313" key="1">
    <source>
        <dbReference type="EMBL" id="MCK0206844.1"/>
    </source>
</evidence>
<accession>A0ABT0DI16</accession>
<evidence type="ECO:0008006" key="3">
    <source>
        <dbReference type="Google" id="ProtNLM"/>
    </source>
</evidence>
<evidence type="ECO:0000313" key="2">
    <source>
        <dbReference type="Proteomes" id="UP001202867"/>
    </source>
</evidence>
<organism evidence="1 2">
    <name type="scientific">Ancylobacter koreensis</name>
    <dbReference type="NCBI Taxonomy" id="266121"/>
    <lineage>
        <taxon>Bacteria</taxon>
        <taxon>Pseudomonadati</taxon>
        <taxon>Pseudomonadota</taxon>
        <taxon>Alphaproteobacteria</taxon>
        <taxon>Hyphomicrobiales</taxon>
        <taxon>Xanthobacteraceae</taxon>
        <taxon>Ancylobacter</taxon>
    </lineage>
</organism>
<proteinExistence type="predicted"/>
<protein>
    <recommendedName>
        <fullName evidence="3">Peptidase M41 domain-containing protein</fullName>
    </recommendedName>
</protein>